<name>A0A7J9L7K9_GOSSC</name>
<evidence type="ECO:0000313" key="2">
    <source>
        <dbReference type="Proteomes" id="UP000593576"/>
    </source>
</evidence>
<evidence type="ECO:0000313" key="1">
    <source>
        <dbReference type="EMBL" id="MBA0854745.1"/>
    </source>
</evidence>
<comment type="caution">
    <text evidence="1">The sequence shown here is derived from an EMBL/GenBank/DDBJ whole genome shotgun (WGS) entry which is preliminary data.</text>
</comment>
<gene>
    <name evidence="1" type="ORF">Goshw_004434</name>
</gene>
<accession>A0A7J9L7K9</accession>
<organism evidence="1 2">
    <name type="scientific">Gossypium schwendimanii</name>
    <name type="common">Cotton</name>
    <dbReference type="NCBI Taxonomy" id="34291"/>
    <lineage>
        <taxon>Eukaryota</taxon>
        <taxon>Viridiplantae</taxon>
        <taxon>Streptophyta</taxon>
        <taxon>Embryophyta</taxon>
        <taxon>Tracheophyta</taxon>
        <taxon>Spermatophyta</taxon>
        <taxon>Magnoliopsida</taxon>
        <taxon>eudicotyledons</taxon>
        <taxon>Gunneridae</taxon>
        <taxon>Pentapetalae</taxon>
        <taxon>rosids</taxon>
        <taxon>malvids</taxon>
        <taxon>Malvales</taxon>
        <taxon>Malvaceae</taxon>
        <taxon>Malvoideae</taxon>
        <taxon>Gossypium</taxon>
    </lineage>
</organism>
<proteinExistence type="predicted"/>
<keyword evidence="2" id="KW-1185">Reference proteome</keyword>
<protein>
    <submittedName>
        <fullName evidence="1">Uncharacterized protein</fullName>
    </submittedName>
</protein>
<dbReference type="AlphaFoldDB" id="A0A7J9L7K9"/>
<dbReference type="EMBL" id="JABFAF010000005">
    <property type="protein sequence ID" value="MBA0854745.1"/>
    <property type="molecule type" value="Genomic_DNA"/>
</dbReference>
<sequence>MWTYRIGIVIPETLNQELMTPKANMLMKFVCSRIWPITEISEISPSDHNL</sequence>
<dbReference type="Proteomes" id="UP000593576">
    <property type="component" value="Unassembled WGS sequence"/>
</dbReference>
<reference evidence="1 2" key="1">
    <citation type="journal article" date="2019" name="Genome Biol. Evol.">
        <title>Insights into the evolution of the New World diploid cottons (Gossypium, subgenus Houzingenia) based on genome sequencing.</title>
        <authorList>
            <person name="Grover C.E."/>
            <person name="Arick M.A. 2nd"/>
            <person name="Thrash A."/>
            <person name="Conover J.L."/>
            <person name="Sanders W.S."/>
            <person name="Peterson D.G."/>
            <person name="Frelichowski J.E."/>
            <person name="Scheffler J.A."/>
            <person name="Scheffler B.E."/>
            <person name="Wendel J.F."/>
        </authorList>
    </citation>
    <scope>NUCLEOTIDE SEQUENCE [LARGE SCALE GENOMIC DNA]</scope>
    <source>
        <strain evidence="1">1</strain>
        <tissue evidence="1">Leaf</tissue>
    </source>
</reference>